<feature type="compositionally biased region" description="Low complexity" evidence="12">
    <location>
        <begin position="474"/>
        <end position="508"/>
    </location>
</feature>
<comment type="similarity">
    <text evidence="3 11">Belongs to the long-chain O-acyltransferase family.</text>
</comment>
<comment type="caution">
    <text evidence="15">The sequence shown here is derived from an EMBL/GenBank/DDBJ whole genome shotgun (WGS) entry which is preliminary data.</text>
</comment>
<feature type="compositionally biased region" description="Low complexity" evidence="12">
    <location>
        <begin position="522"/>
        <end position="542"/>
    </location>
</feature>
<feature type="compositionally biased region" description="Basic residues" evidence="12">
    <location>
        <begin position="509"/>
        <end position="521"/>
    </location>
</feature>
<feature type="domain" description="O-acyltransferase WSD1 C-terminal" evidence="14">
    <location>
        <begin position="316"/>
        <end position="460"/>
    </location>
</feature>
<sequence>MAQEHLDRLTAVDASFLHQEDAASHMHIGAVTIFEGPPPPFADVLDHIRGRLQFVPRYRQKLAYPPLDSGRPLWVDDPTFNLEYHVRHSALPHPGSEQQLYRLAARIGSQQLDRSKPLWECWFVEGLEGNRFALIFKTHHALVDGVSGVDLATVLFDLQPVPPRLDAEADPWAPRPEPTSAELVAAGVAGLAKTAFDIASKAVGAATNPSGAVDALREAAEGIGEIVWAGLNPAPETPLNVPIGPHRRYAIVRNQLEDFRYVKGVFGGTVNDVVLALISGALGRWLRSRGMRTEGLELRALVPVSIRAEGQRNQLGNQIVLMRGPLPVYIKDPVARLRFVKEAMDGLKESKQAVGAKVLADVQQLAPPTVLAQASRIQFSTRLFNLLTTNVPGPQFPLYVLGRELQDLFPVAFLPKNHSLAIAIMSYNGRVNFGLLGDYDALPDIDVLADGIADGLAELKRAARAKEARAAGARAAVGAATRAPPAPARARGGSAPTPAPAAGLPARATARRRRPASRAPRRVAAATPVTATATPASAVPVAGRRDGDEPQLLPRGPVSRADGPGAAMRARRRPSRNGNGNGNGHAR</sequence>
<dbReference type="PANTHER" id="PTHR31650:SF1">
    <property type="entry name" value="WAX ESTER SYNTHASE_DIACYLGLYCEROL ACYLTRANSFERASE 4-RELATED"/>
    <property type="match status" value="1"/>
</dbReference>
<comment type="pathway">
    <text evidence="1 11">Glycerolipid metabolism; triacylglycerol biosynthesis.</text>
</comment>
<dbReference type="InterPro" id="IPR023213">
    <property type="entry name" value="CAT-like_dom_sf"/>
</dbReference>
<evidence type="ECO:0000256" key="8">
    <source>
        <dbReference type="ARBA" id="ARBA00023098"/>
    </source>
</evidence>
<evidence type="ECO:0000256" key="3">
    <source>
        <dbReference type="ARBA" id="ARBA00009587"/>
    </source>
</evidence>
<keyword evidence="9 11" id="KW-0012">Acyltransferase</keyword>
<evidence type="ECO:0000256" key="7">
    <source>
        <dbReference type="ARBA" id="ARBA00022798"/>
    </source>
</evidence>
<dbReference type="GO" id="GO:0016746">
    <property type="term" value="F:acyltransferase activity"/>
    <property type="evidence" value="ECO:0007669"/>
    <property type="project" value="UniProtKB-KW"/>
</dbReference>
<evidence type="ECO:0000313" key="16">
    <source>
        <dbReference type="Proteomes" id="UP001284601"/>
    </source>
</evidence>
<evidence type="ECO:0000256" key="6">
    <source>
        <dbReference type="ARBA" id="ARBA00022679"/>
    </source>
</evidence>
<comment type="catalytic activity">
    <reaction evidence="10 11">
        <text>an acyl-CoA + a 1,2-diacyl-sn-glycerol = a triacyl-sn-glycerol + CoA</text>
        <dbReference type="Rhea" id="RHEA:10868"/>
        <dbReference type="ChEBI" id="CHEBI:17815"/>
        <dbReference type="ChEBI" id="CHEBI:57287"/>
        <dbReference type="ChEBI" id="CHEBI:58342"/>
        <dbReference type="ChEBI" id="CHEBI:64615"/>
        <dbReference type="EC" id="2.3.1.20"/>
    </reaction>
</comment>
<evidence type="ECO:0000259" key="13">
    <source>
        <dbReference type="Pfam" id="PF03007"/>
    </source>
</evidence>
<dbReference type="NCBIfam" id="TIGR02946">
    <property type="entry name" value="acyl_WS_DGAT"/>
    <property type="match status" value="1"/>
</dbReference>
<evidence type="ECO:0000256" key="12">
    <source>
        <dbReference type="SAM" id="MobiDB-lite"/>
    </source>
</evidence>
<evidence type="ECO:0000256" key="5">
    <source>
        <dbReference type="ARBA" id="ARBA00022516"/>
    </source>
</evidence>
<evidence type="ECO:0000256" key="11">
    <source>
        <dbReference type="RuleBase" id="RU361241"/>
    </source>
</evidence>
<name>A0ABU4HN89_9ACTN</name>
<keyword evidence="6 11" id="KW-0808">Transferase</keyword>
<reference evidence="16" key="1">
    <citation type="submission" date="2023-07" db="EMBL/GenBank/DDBJ databases">
        <title>Conexibacter stalactiti sp. nov., isolated from stalactites in a lava cave and emended description of the genus Conexibacter.</title>
        <authorList>
            <person name="Lee S.D."/>
        </authorList>
    </citation>
    <scope>NUCLEOTIDE SEQUENCE [LARGE SCALE GENOMIC DNA]</scope>
    <source>
        <strain evidence="16">KCTC 39840</strain>
    </source>
</reference>
<dbReference type="PANTHER" id="PTHR31650">
    <property type="entry name" value="O-ACYLTRANSFERASE (WSD1-LIKE) FAMILY PROTEIN"/>
    <property type="match status" value="1"/>
</dbReference>
<dbReference type="InterPro" id="IPR009721">
    <property type="entry name" value="O-acyltransferase_WSD1_C"/>
</dbReference>
<evidence type="ECO:0000256" key="4">
    <source>
        <dbReference type="ARBA" id="ARBA00013244"/>
    </source>
</evidence>
<dbReference type="Proteomes" id="UP001284601">
    <property type="component" value="Unassembled WGS sequence"/>
</dbReference>
<keyword evidence="7 11" id="KW-0319">Glycerol metabolism</keyword>
<dbReference type="Pfam" id="PF06974">
    <property type="entry name" value="WS_DGAT_C"/>
    <property type="match status" value="1"/>
</dbReference>
<keyword evidence="16" id="KW-1185">Reference proteome</keyword>
<dbReference type="SUPFAM" id="SSF52777">
    <property type="entry name" value="CoA-dependent acyltransferases"/>
    <property type="match status" value="1"/>
</dbReference>
<dbReference type="EMBL" id="JAWSTH010000013">
    <property type="protein sequence ID" value="MDW5594164.1"/>
    <property type="molecule type" value="Genomic_DNA"/>
</dbReference>
<dbReference type="InterPro" id="IPR004255">
    <property type="entry name" value="O-acyltransferase_WSD1_N"/>
</dbReference>
<protein>
    <recommendedName>
        <fullName evidence="4 11">Diacylglycerol O-acyltransferase</fullName>
        <ecNumber evidence="4 11">2.3.1.20</ecNumber>
    </recommendedName>
</protein>
<dbReference type="Gene3D" id="3.30.559.10">
    <property type="entry name" value="Chloramphenicol acetyltransferase-like domain"/>
    <property type="match status" value="1"/>
</dbReference>
<evidence type="ECO:0000256" key="10">
    <source>
        <dbReference type="ARBA" id="ARBA00048109"/>
    </source>
</evidence>
<gene>
    <name evidence="15" type="ORF">R7226_07450</name>
</gene>
<dbReference type="InterPro" id="IPR014292">
    <property type="entry name" value="Acyl_transf_WS/DGAT"/>
</dbReference>
<dbReference type="RefSeq" id="WP_318596421.1">
    <property type="nucleotide sequence ID" value="NZ_JAWSTH010000013.1"/>
</dbReference>
<dbReference type="EC" id="2.3.1.20" evidence="4 11"/>
<evidence type="ECO:0000256" key="2">
    <source>
        <dbReference type="ARBA" id="ARBA00005189"/>
    </source>
</evidence>
<keyword evidence="5 11" id="KW-0444">Lipid biosynthesis</keyword>
<accession>A0ABU4HN89</accession>
<comment type="pathway">
    <text evidence="2">Lipid metabolism.</text>
</comment>
<dbReference type="Pfam" id="PF03007">
    <property type="entry name" value="WS_DGAT_cat"/>
    <property type="match status" value="1"/>
</dbReference>
<reference evidence="15 16" key="2">
    <citation type="submission" date="2023-10" db="EMBL/GenBank/DDBJ databases">
        <authorList>
            <person name="Han X.F."/>
        </authorList>
    </citation>
    <scope>NUCLEOTIDE SEQUENCE [LARGE SCALE GENOMIC DNA]</scope>
    <source>
        <strain evidence="15 16">KCTC 39840</strain>
    </source>
</reference>
<dbReference type="InterPro" id="IPR045034">
    <property type="entry name" value="O-acyltransferase_WSD1-like"/>
</dbReference>
<feature type="region of interest" description="Disordered" evidence="12">
    <location>
        <begin position="474"/>
        <end position="587"/>
    </location>
</feature>
<feature type="domain" description="O-acyltransferase WSD1-like N-terminal" evidence="13">
    <location>
        <begin position="9"/>
        <end position="274"/>
    </location>
</feature>
<evidence type="ECO:0000313" key="15">
    <source>
        <dbReference type="EMBL" id="MDW5594164.1"/>
    </source>
</evidence>
<evidence type="ECO:0000259" key="14">
    <source>
        <dbReference type="Pfam" id="PF06974"/>
    </source>
</evidence>
<organism evidence="15 16">
    <name type="scientific">Conexibacter stalactiti</name>
    <dbReference type="NCBI Taxonomy" id="1940611"/>
    <lineage>
        <taxon>Bacteria</taxon>
        <taxon>Bacillati</taxon>
        <taxon>Actinomycetota</taxon>
        <taxon>Thermoleophilia</taxon>
        <taxon>Solirubrobacterales</taxon>
        <taxon>Conexibacteraceae</taxon>
        <taxon>Conexibacter</taxon>
    </lineage>
</organism>
<evidence type="ECO:0000256" key="9">
    <source>
        <dbReference type="ARBA" id="ARBA00023315"/>
    </source>
</evidence>
<proteinExistence type="inferred from homology"/>
<keyword evidence="8 11" id="KW-0443">Lipid metabolism</keyword>
<evidence type="ECO:0000256" key="1">
    <source>
        <dbReference type="ARBA" id="ARBA00004771"/>
    </source>
</evidence>